<evidence type="ECO:0000313" key="4">
    <source>
        <dbReference type="EnsemblProtists" id="EOD19190"/>
    </source>
</evidence>
<dbReference type="EnsemblProtists" id="EOD19190">
    <property type="protein sequence ID" value="EOD19190"/>
    <property type="gene ID" value="EMIHUDRAFT_75517"/>
</dbReference>
<accession>A0A0D3J6Q5</accession>
<keyword evidence="3" id="KW-0934">Plastid</keyword>
<evidence type="ECO:0000256" key="3">
    <source>
        <dbReference type="ARBA" id="ARBA00022640"/>
    </source>
</evidence>
<dbReference type="GO" id="GO:0009507">
    <property type="term" value="C:chloroplast"/>
    <property type="evidence" value="ECO:0007669"/>
    <property type="project" value="UniProtKB-SubCell"/>
</dbReference>
<dbReference type="SUPFAM" id="SSF103511">
    <property type="entry name" value="Chlorophyll a-b binding protein"/>
    <property type="match status" value="1"/>
</dbReference>
<dbReference type="GeneID" id="17264737"/>
<dbReference type="HOGENOM" id="CLU_2140005_0_0_1"/>
<evidence type="ECO:0000256" key="1">
    <source>
        <dbReference type="ARBA" id="ARBA00004229"/>
    </source>
</evidence>
<evidence type="ECO:0008006" key="6">
    <source>
        <dbReference type="Google" id="ProtNLM"/>
    </source>
</evidence>
<reference evidence="4" key="2">
    <citation type="submission" date="2024-10" db="UniProtKB">
        <authorList>
            <consortium name="EnsemblProtists"/>
        </authorList>
    </citation>
    <scope>IDENTIFICATION</scope>
</reference>
<dbReference type="KEGG" id="ehx:EMIHUDRAFT_75517"/>
<organism evidence="4 5">
    <name type="scientific">Emiliania huxleyi (strain CCMP1516)</name>
    <dbReference type="NCBI Taxonomy" id="280463"/>
    <lineage>
        <taxon>Eukaryota</taxon>
        <taxon>Haptista</taxon>
        <taxon>Haptophyta</taxon>
        <taxon>Prymnesiophyceae</taxon>
        <taxon>Isochrysidales</taxon>
        <taxon>Noelaerhabdaceae</taxon>
        <taxon>Emiliania</taxon>
    </lineage>
</organism>
<dbReference type="InterPro" id="IPR022796">
    <property type="entry name" value="Chloroa_b-bind"/>
</dbReference>
<dbReference type="RefSeq" id="XP_005771619.1">
    <property type="nucleotide sequence ID" value="XM_005771562.1"/>
</dbReference>
<protein>
    <recommendedName>
        <fullName evidence="6">Light harvesting protein</fullName>
    </recommendedName>
</protein>
<comment type="subcellular location">
    <subcellularLocation>
        <location evidence="1">Plastid</location>
        <location evidence="1">Chloroplast</location>
    </subcellularLocation>
</comment>
<dbReference type="PaxDb" id="2903-EOD19190"/>
<evidence type="ECO:0000313" key="5">
    <source>
        <dbReference type="Proteomes" id="UP000013827"/>
    </source>
</evidence>
<sequence>MDESNLKLVRAAELKHCRVAMLATVGWLWTATGTHFEGMLSTSSGVSFADVAAAGPLLGAAKVPAAGIWQMIAAIGALEVYWENKYPAAECGGDFGVPRVTQDPAKFKEARRC</sequence>
<evidence type="ECO:0000256" key="2">
    <source>
        <dbReference type="ARBA" id="ARBA00022528"/>
    </source>
</evidence>
<keyword evidence="2" id="KW-0150">Chloroplast</keyword>
<dbReference type="Proteomes" id="UP000013827">
    <property type="component" value="Unassembled WGS sequence"/>
</dbReference>
<dbReference type="Pfam" id="PF00504">
    <property type="entry name" value="Chloroa_b-bind"/>
    <property type="match status" value="1"/>
</dbReference>
<proteinExistence type="predicted"/>
<reference evidence="5" key="1">
    <citation type="journal article" date="2013" name="Nature">
        <title>Pan genome of the phytoplankton Emiliania underpins its global distribution.</title>
        <authorList>
            <person name="Read B.A."/>
            <person name="Kegel J."/>
            <person name="Klute M.J."/>
            <person name="Kuo A."/>
            <person name="Lefebvre S.C."/>
            <person name="Maumus F."/>
            <person name="Mayer C."/>
            <person name="Miller J."/>
            <person name="Monier A."/>
            <person name="Salamov A."/>
            <person name="Young J."/>
            <person name="Aguilar M."/>
            <person name="Claverie J.M."/>
            <person name="Frickenhaus S."/>
            <person name="Gonzalez K."/>
            <person name="Herman E.K."/>
            <person name="Lin Y.C."/>
            <person name="Napier J."/>
            <person name="Ogata H."/>
            <person name="Sarno A.F."/>
            <person name="Shmutz J."/>
            <person name="Schroeder D."/>
            <person name="de Vargas C."/>
            <person name="Verret F."/>
            <person name="von Dassow P."/>
            <person name="Valentin K."/>
            <person name="Van de Peer Y."/>
            <person name="Wheeler G."/>
            <person name="Dacks J.B."/>
            <person name="Delwiche C.F."/>
            <person name="Dyhrman S.T."/>
            <person name="Glockner G."/>
            <person name="John U."/>
            <person name="Richards T."/>
            <person name="Worden A.Z."/>
            <person name="Zhang X."/>
            <person name="Grigoriev I.V."/>
            <person name="Allen A.E."/>
            <person name="Bidle K."/>
            <person name="Borodovsky M."/>
            <person name="Bowler C."/>
            <person name="Brownlee C."/>
            <person name="Cock J.M."/>
            <person name="Elias M."/>
            <person name="Gladyshev V.N."/>
            <person name="Groth M."/>
            <person name="Guda C."/>
            <person name="Hadaegh A."/>
            <person name="Iglesias-Rodriguez M.D."/>
            <person name="Jenkins J."/>
            <person name="Jones B.M."/>
            <person name="Lawson T."/>
            <person name="Leese F."/>
            <person name="Lindquist E."/>
            <person name="Lobanov A."/>
            <person name="Lomsadze A."/>
            <person name="Malik S.B."/>
            <person name="Marsh M.E."/>
            <person name="Mackinder L."/>
            <person name="Mock T."/>
            <person name="Mueller-Roeber B."/>
            <person name="Pagarete A."/>
            <person name="Parker M."/>
            <person name="Probert I."/>
            <person name="Quesneville H."/>
            <person name="Raines C."/>
            <person name="Rensing S.A."/>
            <person name="Riano-Pachon D.M."/>
            <person name="Richier S."/>
            <person name="Rokitta S."/>
            <person name="Shiraiwa Y."/>
            <person name="Soanes D.M."/>
            <person name="van der Giezen M."/>
            <person name="Wahlund T.M."/>
            <person name="Williams B."/>
            <person name="Wilson W."/>
            <person name="Wolfe G."/>
            <person name="Wurch L.L."/>
        </authorList>
    </citation>
    <scope>NUCLEOTIDE SEQUENCE</scope>
</reference>
<dbReference type="AlphaFoldDB" id="A0A0D3J6Q5"/>
<name>A0A0D3J6Q5_EMIH1</name>
<keyword evidence="5" id="KW-1185">Reference proteome</keyword>
<dbReference type="Gene3D" id="1.10.3460.10">
    <property type="entry name" value="Chlorophyll a/b binding protein domain"/>
    <property type="match status" value="1"/>
</dbReference>